<dbReference type="FunFam" id="3.40.50.11260:FF:000004">
    <property type="entry name" value="Heat shock protein 75 mitochondrial"/>
    <property type="match status" value="1"/>
</dbReference>
<dbReference type="Pfam" id="PF13589">
    <property type="entry name" value="HATPase_c_3"/>
    <property type="match status" value="1"/>
</dbReference>
<dbReference type="SUPFAM" id="SSF110942">
    <property type="entry name" value="HSP90 C-terminal domain"/>
    <property type="match status" value="1"/>
</dbReference>
<sequence>MRRVVSIVRPSARWLYASRYLCSRNSHHCTNPVCSSSQPILVQRRLRAESSAASKSEKFEFQAETKSLLDIVAKSLYSDQEVFIRELISNASDALEKRRCAHLESGADENIAYEIKITTDEEERILTFEDNGIGMDKEDLIKCLGTIAKSGSKQFVAEHSKSEGGAKASAESIIGQFGVGFYSAFIVAESVTVSTRKEGSEKGYIWRWNGADAYSIEEVDSLPIGSKVELVLRSGDAAEFAKPEKVKDVINKYSYFVTVPITVNGERANALNAIWTMNPQEVTAEMHETFFKQIAKTHLPHLMSDRPQYIIHYKTDAPINVRSLLYVPSHRVSQLEFAAFDQQGSGVSLYAKKVLIKANAKELLPRYLRFLVGVVDSEDIPLNLSREMLQMDSVLIKLRRVLTDKVVSFFVNQMKKDRIKYSDFYDGYSLYFKEGMVLEQDQGIKEKIGSLLLFESSSLKPGTRTSLKEYVSRMQEDQKEIYYLFAPSRQLAEHSPYFEMFKSQNREVLFAYDPSDEVVFLTLPQFEMKQLRSVDNWARTEGTTEAKDEAVTTLRNVDKKELLEWIKTTLGSVRVHDIKAASSSIEHPCMITVKTDMGAARHMMRLGQIKDMEHLVYLQPTLLVNFSHPVVSALLKLHKSDASLAQMIIEQIYDNALVTSGLMKDPSKMVNRINKLLGQLLKPAKSAILTP</sequence>
<organism evidence="9 10">
    <name type="scientific">Gnathostoma spinigerum</name>
    <dbReference type="NCBI Taxonomy" id="75299"/>
    <lineage>
        <taxon>Eukaryota</taxon>
        <taxon>Metazoa</taxon>
        <taxon>Ecdysozoa</taxon>
        <taxon>Nematoda</taxon>
        <taxon>Chromadorea</taxon>
        <taxon>Rhabditida</taxon>
        <taxon>Spirurina</taxon>
        <taxon>Gnathostomatomorpha</taxon>
        <taxon>Gnathostomatoidea</taxon>
        <taxon>Gnathostomatidae</taxon>
        <taxon>Gnathostoma</taxon>
    </lineage>
</organism>
<evidence type="ECO:0000313" key="10">
    <source>
        <dbReference type="Proteomes" id="UP001608902"/>
    </source>
</evidence>
<name>A0ABD6EKE7_9BILA</name>
<dbReference type="NCBIfam" id="NF003555">
    <property type="entry name" value="PRK05218.1"/>
    <property type="match status" value="1"/>
</dbReference>
<dbReference type="InterPro" id="IPR020575">
    <property type="entry name" value="Hsp90_N"/>
</dbReference>
<feature type="binding site" evidence="8">
    <location>
        <position position="90"/>
    </location>
    <ligand>
        <name>ATP</name>
        <dbReference type="ChEBI" id="CHEBI:30616"/>
    </ligand>
</feature>
<evidence type="ECO:0000256" key="4">
    <source>
        <dbReference type="ARBA" id="ARBA00022840"/>
    </source>
</evidence>
<dbReference type="InterPro" id="IPR001404">
    <property type="entry name" value="Hsp90_fam"/>
</dbReference>
<reference evidence="9 10" key="1">
    <citation type="submission" date="2024-08" db="EMBL/GenBank/DDBJ databases">
        <title>Gnathostoma spinigerum genome.</title>
        <authorList>
            <person name="Gonzalez-Bertolin B."/>
            <person name="Monzon S."/>
            <person name="Zaballos A."/>
            <person name="Jimenez P."/>
            <person name="Dekumyoy P."/>
            <person name="Varona S."/>
            <person name="Cuesta I."/>
            <person name="Sumanam S."/>
            <person name="Adisakwattana P."/>
            <person name="Gasser R.B."/>
            <person name="Hernandez-Gonzalez A."/>
            <person name="Young N.D."/>
            <person name="Perteguer M.J."/>
        </authorList>
    </citation>
    <scope>NUCLEOTIDE SEQUENCE [LARGE SCALE GENOMIC DNA]</scope>
    <source>
        <strain evidence="9">AL3</strain>
        <tissue evidence="9">Liver</tissue>
    </source>
</reference>
<dbReference type="PRINTS" id="PR00775">
    <property type="entry name" value="HEATSHOCK90"/>
</dbReference>
<dbReference type="GO" id="GO:0005524">
    <property type="term" value="F:ATP binding"/>
    <property type="evidence" value="ECO:0007669"/>
    <property type="project" value="UniProtKB-KW"/>
</dbReference>
<feature type="binding site" evidence="8">
    <location>
        <begin position="176"/>
        <end position="181"/>
    </location>
    <ligand>
        <name>ATP</name>
        <dbReference type="ChEBI" id="CHEBI:30616"/>
    </ligand>
</feature>
<feature type="binding site" evidence="8">
    <location>
        <position position="86"/>
    </location>
    <ligand>
        <name>ATP</name>
        <dbReference type="ChEBI" id="CHEBI:30616"/>
    </ligand>
</feature>
<evidence type="ECO:0000256" key="7">
    <source>
        <dbReference type="ARBA" id="ARBA00023186"/>
    </source>
</evidence>
<feature type="binding site" evidence="8">
    <location>
        <position position="135"/>
    </location>
    <ligand>
        <name>ATP</name>
        <dbReference type="ChEBI" id="CHEBI:30616"/>
    </ligand>
</feature>
<keyword evidence="10" id="KW-1185">Reference proteome</keyword>
<dbReference type="Gene3D" id="3.30.230.80">
    <property type="match status" value="1"/>
</dbReference>
<comment type="caution">
    <text evidence="9">The sequence shown here is derived from an EMBL/GenBank/DDBJ whole genome shotgun (WGS) entry which is preliminary data.</text>
</comment>
<keyword evidence="6" id="KW-0496">Mitochondrion</keyword>
<accession>A0ABD6EKE7</accession>
<keyword evidence="7" id="KW-0143">Chaperone</keyword>
<protein>
    <recommendedName>
        <fullName evidence="11">Heat shock protein 75 kDa, mitochondrial</fullName>
    </recommendedName>
</protein>
<dbReference type="InterPro" id="IPR036890">
    <property type="entry name" value="HATPase_C_sf"/>
</dbReference>
<dbReference type="SUPFAM" id="SSF54211">
    <property type="entry name" value="Ribosomal protein S5 domain 2-like"/>
    <property type="match status" value="1"/>
</dbReference>
<dbReference type="FunFam" id="3.30.230.80:FF:000004">
    <property type="entry name" value="Heat shock protein 75 kDa"/>
    <property type="match status" value="1"/>
</dbReference>
<dbReference type="GO" id="GO:0005739">
    <property type="term" value="C:mitochondrion"/>
    <property type="evidence" value="ECO:0007669"/>
    <property type="project" value="UniProtKB-SubCell"/>
</dbReference>
<dbReference type="EMBL" id="JBGFUD010005572">
    <property type="protein sequence ID" value="MFH4980453.1"/>
    <property type="molecule type" value="Genomic_DNA"/>
</dbReference>
<evidence type="ECO:0000313" key="9">
    <source>
        <dbReference type="EMBL" id="MFH4980453.1"/>
    </source>
</evidence>
<dbReference type="GO" id="GO:0070013">
    <property type="term" value="C:intracellular organelle lumen"/>
    <property type="evidence" value="ECO:0007669"/>
    <property type="project" value="UniProtKB-ARBA"/>
</dbReference>
<dbReference type="PANTHER" id="PTHR11528">
    <property type="entry name" value="HEAT SHOCK PROTEIN 90 FAMILY MEMBER"/>
    <property type="match status" value="1"/>
</dbReference>
<dbReference type="Gene3D" id="3.40.50.11260">
    <property type="match status" value="1"/>
</dbReference>
<evidence type="ECO:0000256" key="6">
    <source>
        <dbReference type="ARBA" id="ARBA00023128"/>
    </source>
</evidence>
<proteinExistence type="inferred from homology"/>
<comment type="similarity">
    <text evidence="2">Belongs to the heat shock protein 90 family.</text>
</comment>
<dbReference type="AlphaFoldDB" id="A0ABD6EKE7"/>
<dbReference type="Gene3D" id="1.20.120.790">
    <property type="entry name" value="Heat shock protein 90, C-terminal domain"/>
    <property type="match status" value="1"/>
</dbReference>
<dbReference type="InterPro" id="IPR037196">
    <property type="entry name" value="HSP90_C"/>
</dbReference>
<gene>
    <name evidence="9" type="ORF">AB6A40_007162</name>
</gene>
<evidence type="ECO:0000256" key="1">
    <source>
        <dbReference type="ARBA" id="ARBA00004173"/>
    </source>
</evidence>
<dbReference type="CDD" id="cd16927">
    <property type="entry name" value="HATPase_Hsp90-like"/>
    <property type="match status" value="1"/>
</dbReference>
<dbReference type="Pfam" id="PF00183">
    <property type="entry name" value="HSP90"/>
    <property type="match status" value="1"/>
</dbReference>
<dbReference type="SUPFAM" id="SSF55874">
    <property type="entry name" value="ATPase domain of HSP90 chaperone/DNA topoisomerase II/histidine kinase"/>
    <property type="match status" value="1"/>
</dbReference>
<dbReference type="HAMAP" id="MF_00505">
    <property type="entry name" value="HSP90"/>
    <property type="match status" value="1"/>
</dbReference>
<evidence type="ECO:0008006" key="11">
    <source>
        <dbReference type="Google" id="ProtNLM"/>
    </source>
</evidence>
<feature type="binding site" evidence="8">
    <location>
        <begin position="150"/>
        <end position="151"/>
    </location>
    <ligand>
        <name>ATP</name>
        <dbReference type="ChEBI" id="CHEBI:30616"/>
    </ligand>
</feature>
<evidence type="ECO:0000256" key="8">
    <source>
        <dbReference type="PIRSR" id="PIRSR002583-1"/>
    </source>
</evidence>
<feature type="binding site" evidence="8">
    <location>
        <position position="130"/>
    </location>
    <ligand>
        <name>ATP</name>
        <dbReference type="ChEBI" id="CHEBI:30616"/>
    </ligand>
</feature>
<dbReference type="InterPro" id="IPR020568">
    <property type="entry name" value="Ribosomal_Su5_D2-typ_SF"/>
</dbReference>
<comment type="subcellular location">
    <subcellularLocation>
        <location evidence="1">Mitochondrion</location>
    </subcellularLocation>
</comment>
<keyword evidence="5" id="KW-0809">Transit peptide</keyword>
<feature type="binding site" evidence="8">
    <location>
        <position position="386"/>
    </location>
    <ligand>
        <name>ATP</name>
        <dbReference type="ChEBI" id="CHEBI:30616"/>
    </ligand>
</feature>
<dbReference type="Gene3D" id="3.30.565.10">
    <property type="entry name" value="Histidine kinase-like ATPase, C-terminal domain"/>
    <property type="match status" value="1"/>
</dbReference>
<evidence type="ECO:0000256" key="3">
    <source>
        <dbReference type="ARBA" id="ARBA00022741"/>
    </source>
</evidence>
<dbReference type="FunFam" id="1.20.120.790:FF:000004">
    <property type="entry name" value="Heat shock protein 75 kDa"/>
    <property type="match status" value="1"/>
</dbReference>
<feature type="binding site" evidence="8">
    <location>
        <position position="149"/>
    </location>
    <ligand>
        <name>ATP</name>
        <dbReference type="ChEBI" id="CHEBI:30616"/>
    </ligand>
</feature>
<evidence type="ECO:0000256" key="2">
    <source>
        <dbReference type="ARBA" id="ARBA00008239"/>
    </source>
</evidence>
<dbReference type="PIRSF" id="PIRSF002583">
    <property type="entry name" value="Hsp90"/>
    <property type="match status" value="1"/>
</dbReference>
<keyword evidence="3 8" id="KW-0547">Nucleotide-binding</keyword>
<dbReference type="Proteomes" id="UP001608902">
    <property type="component" value="Unassembled WGS sequence"/>
</dbReference>
<evidence type="ECO:0000256" key="5">
    <source>
        <dbReference type="ARBA" id="ARBA00022946"/>
    </source>
</evidence>
<keyword evidence="4 8" id="KW-0067">ATP-binding</keyword>